<evidence type="ECO:0000256" key="1">
    <source>
        <dbReference type="ARBA" id="ARBA00004141"/>
    </source>
</evidence>
<feature type="transmembrane region" description="Helical" evidence="7">
    <location>
        <begin position="515"/>
        <end position="539"/>
    </location>
</feature>
<evidence type="ECO:0000256" key="6">
    <source>
        <dbReference type="ARBA" id="ARBA00023136"/>
    </source>
</evidence>
<evidence type="ECO:0000256" key="7">
    <source>
        <dbReference type="SAM" id="Phobius"/>
    </source>
</evidence>
<feature type="transmembrane region" description="Helical" evidence="7">
    <location>
        <begin position="407"/>
        <end position="426"/>
    </location>
</feature>
<keyword evidence="6 7" id="KW-0472">Membrane</keyword>
<dbReference type="InterPro" id="IPR036259">
    <property type="entry name" value="MFS_trans_sf"/>
</dbReference>
<dbReference type="EMBL" id="JBAMMX010000026">
    <property type="protein sequence ID" value="KAK6914189.1"/>
    <property type="molecule type" value="Genomic_DNA"/>
</dbReference>
<organism evidence="8 9">
    <name type="scientific">Dillenia turbinata</name>
    <dbReference type="NCBI Taxonomy" id="194707"/>
    <lineage>
        <taxon>Eukaryota</taxon>
        <taxon>Viridiplantae</taxon>
        <taxon>Streptophyta</taxon>
        <taxon>Embryophyta</taxon>
        <taxon>Tracheophyta</taxon>
        <taxon>Spermatophyta</taxon>
        <taxon>Magnoliopsida</taxon>
        <taxon>eudicotyledons</taxon>
        <taxon>Gunneridae</taxon>
        <taxon>Pentapetalae</taxon>
        <taxon>Dilleniales</taxon>
        <taxon>Dilleniaceae</taxon>
        <taxon>Dillenia</taxon>
    </lineage>
</organism>
<comment type="caution">
    <text evidence="8">The sequence shown here is derived from an EMBL/GenBank/DDBJ whole genome shotgun (WGS) entry which is preliminary data.</text>
</comment>
<feature type="transmembrane region" description="Helical" evidence="7">
    <location>
        <begin position="345"/>
        <end position="364"/>
    </location>
</feature>
<dbReference type="PANTHER" id="PTHR31585">
    <property type="entry name" value="FOLATE-BIOPTERIN TRANSPORTER 1, CHLOROPLASTIC"/>
    <property type="match status" value="1"/>
</dbReference>
<gene>
    <name evidence="8" type="ORF">RJ641_021510</name>
</gene>
<keyword evidence="4 7" id="KW-0812">Transmembrane</keyword>
<evidence type="ECO:0000313" key="9">
    <source>
        <dbReference type="Proteomes" id="UP001370490"/>
    </source>
</evidence>
<dbReference type="Pfam" id="PF03092">
    <property type="entry name" value="BT1"/>
    <property type="match status" value="1"/>
</dbReference>
<comment type="similarity">
    <text evidence="2">Belongs to the major facilitator superfamily. Folate-biopterin transporter (TC 2.A.71) family.</text>
</comment>
<keyword evidence="3" id="KW-0813">Transport</keyword>
<proteinExistence type="inferred from homology"/>
<name>A0AAN8YT05_9MAGN</name>
<accession>A0AAN8YT05</accession>
<dbReference type="SUPFAM" id="SSF103473">
    <property type="entry name" value="MFS general substrate transporter"/>
    <property type="match status" value="1"/>
</dbReference>
<dbReference type="PANTHER" id="PTHR31585:SF12">
    <property type="entry name" value="FOLATE-BIOPTERIN TRANSPORTER 9, CHLOROPLASTIC-RELATED"/>
    <property type="match status" value="1"/>
</dbReference>
<evidence type="ECO:0000256" key="3">
    <source>
        <dbReference type="ARBA" id="ARBA00022448"/>
    </source>
</evidence>
<dbReference type="NCBIfam" id="TIGR00788">
    <property type="entry name" value="fbt"/>
    <property type="match status" value="1"/>
</dbReference>
<feature type="transmembrane region" description="Helical" evidence="7">
    <location>
        <begin position="254"/>
        <end position="274"/>
    </location>
</feature>
<keyword evidence="5 7" id="KW-1133">Transmembrane helix</keyword>
<evidence type="ECO:0000256" key="2">
    <source>
        <dbReference type="ARBA" id="ARBA00007015"/>
    </source>
</evidence>
<evidence type="ECO:0000313" key="8">
    <source>
        <dbReference type="EMBL" id="KAK6914189.1"/>
    </source>
</evidence>
<evidence type="ECO:0000256" key="4">
    <source>
        <dbReference type="ARBA" id="ARBA00022692"/>
    </source>
</evidence>
<feature type="transmembrane region" description="Helical" evidence="7">
    <location>
        <begin position="283"/>
        <end position="301"/>
    </location>
</feature>
<dbReference type="GO" id="GO:0016020">
    <property type="term" value="C:membrane"/>
    <property type="evidence" value="ECO:0007669"/>
    <property type="project" value="UniProtKB-SubCell"/>
</dbReference>
<dbReference type="InterPro" id="IPR039309">
    <property type="entry name" value="BT1"/>
</dbReference>
<sequence>MYSVSLLNYKVLGANYANQSKYSVNPLIPRIPPVKRTPPKAPLIYFPKSSIHCCYHHNPNAIDMPSKEPKTQIFKFDPLVINSKKFCPTEGEKVGRHVEKKRYSQVGSGQMLVLGGFAYWVQGFRCSPWLALNFHMAHNLNLHPSTLQLVQNSGNLPMVAKPLYGILSDALYIGGAHRIPYISIGELIETKISALLQVLSWGPLALSQVAREVLPGLMVFVLLSNLGASVAEVAQDALVAEYGKKTKTVGLQSYAFMALAAGGILGNLVGGVFLRHTTQPRTMFLVFALLLSVQLAMSLITKESLLGLPQPSKHELWRKSVSQIIKEQFSELMTAISQENISRPLVWIVASIAIVPILSGSIFCYQTQCLNLDPSVLGLSRVIGQLMLLSSTVLYDRYWKKLPMWKLIGAVQILYALSLLLDLVLVKQINLKLGIPNETFALCFSGVAETVAQFKLLPFSVLLASLCPPGSEGALTSFLASAICLSSIISGFLGIGLSSFIGIKSGDYSRLPAGMVIQFLAALVPLSWIFHVPMSQVVVGRERKRAMSKRTRKNRRVGRVVMGSLCTCRRERESEAPR</sequence>
<reference evidence="8 9" key="1">
    <citation type="submission" date="2023-12" db="EMBL/GenBank/DDBJ databases">
        <title>A high-quality genome assembly for Dillenia turbinata (Dilleniales).</title>
        <authorList>
            <person name="Chanderbali A."/>
        </authorList>
    </citation>
    <scope>NUCLEOTIDE SEQUENCE [LARGE SCALE GENOMIC DNA]</scope>
    <source>
        <strain evidence="8">LSX21</strain>
        <tissue evidence="8">Leaf</tissue>
    </source>
</reference>
<dbReference type="Proteomes" id="UP001370490">
    <property type="component" value="Unassembled WGS sequence"/>
</dbReference>
<protein>
    <submittedName>
        <fullName evidence="8">Biopterin transporter family</fullName>
    </submittedName>
</protein>
<dbReference type="Gene3D" id="1.20.1250.20">
    <property type="entry name" value="MFS general substrate transporter like domains"/>
    <property type="match status" value="1"/>
</dbReference>
<feature type="transmembrane region" description="Helical" evidence="7">
    <location>
        <begin position="478"/>
        <end position="503"/>
    </location>
</feature>
<feature type="transmembrane region" description="Helical" evidence="7">
    <location>
        <begin position="376"/>
        <end position="395"/>
    </location>
</feature>
<dbReference type="AlphaFoldDB" id="A0AAN8YT05"/>
<evidence type="ECO:0000256" key="5">
    <source>
        <dbReference type="ARBA" id="ARBA00022989"/>
    </source>
</evidence>
<comment type="subcellular location">
    <subcellularLocation>
        <location evidence="1">Membrane</location>
        <topology evidence="1">Multi-pass membrane protein</topology>
    </subcellularLocation>
</comment>
<dbReference type="InterPro" id="IPR004324">
    <property type="entry name" value="FBT"/>
</dbReference>
<keyword evidence="9" id="KW-1185">Reference proteome</keyword>